<comment type="caution">
    <text evidence="3">The sequence shown here is derived from an EMBL/GenBank/DDBJ whole genome shotgun (WGS) entry which is preliminary data.</text>
</comment>
<feature type="region of interest" description="Disordered" evidence="1">
    <location>
        <begin position="218"/>
        <end position="247"/>
    </location>
</feature>
<evidence type="ECO:0000313" key="3">
    <source>
        <dbReference type="EMBL" id="CAG4958773.1"/>
    </source>
</evidence>
<accession>A0A8S3WGF5</accession>
<evidence type="ECO:0000256" key="2">
    <source>
        <dbReference type="SAM" id="SignalP"/>
    </source>
</evidence>
<dbReference type="AlphaFoldDB" id="A0A8S3WGF5"/>
<proteinExistence type="predicted"/>
<feature type="region of interest" description="Disordered" evidence="1">
    <location>
        <begin position="268"/>
        <end position="295"/>
    </location>
</feature>
<feature type="region of interest" description="Disordered" evidence="1">
    <location>
        <begin position="589"/>
        <end position="619"/>
    </location>
</feature>
<keyword evidence="4" id="KW-1185">Reference proteome</keyword>
<dbReference type="OrthoDB" id="6925163at2759"/>
<dbReference type="EMBL" id="CAJQZP010000387">
    <property type="protein sequence ID" value="CAG4958773.1"/>
    <property type="molecule type" value="Genomic_DNA"/>
</dbReference>
<feature type="compositionally biased region" description="Polar residues" evidence="1">
    <location>
        <begin position="600"/>
        <end position="609"/>
    </location>
</feature>
<feature type="compositionally biased region" description="Polar residues" evidence="1">
    <location>
        <begin position="218"/>
        <end position="234"/>
    </location>
</feature>
<dbReference type="Proteomes" id="UP000691718">
    <property type="component" value="Unassembled WGS sequence"/>
</dbReference>
<feature type="compositionally biased region" description="Low complexity" evidence="1">
    <location>
        <begin position="235"/>
        <end position="246"/>
    </location>
</feature>
<feature type="compositionally biased region" description="Polar residues" evidence="1">
    <location>
        <begin position="268"/>
        <end position="281"/>
    </location>
</feature>
<reference evidence="3" key="1">
    <citation type="submission" date="2021-04" db="EMBL/GenBank/DDBJ databases">
        <authorList>
            <person name="Tunstrom K."/>
        </authorList>
    </citation>
    <scope>NUCLEOTIDE SEQUENCE</scope>
</reference>
<protein>
    <submittedName>
        <fullName evidence="3">(apollo) hypothetical protein</fullName>
    </submittedName>
</protein>
<keyword evidence="2" id="KW-0732">Signal</keyword>
<organism evidence="3 4">
    <name type="scientific">Parnassius apollo</name>
    <name type="common">Apollo butterfly</name>
    <name type="synonym">Papilio apollo</name>
    <dbReference type="NCBI Taxonomy" id="110799"/>
    <lineage>
        <taxon>Eukaryota</taxon>
        <taxon>Metazoa</taxon>
        <taxon>Ecdysozoa</taxon>
        <taxon>Arthropoda</taxon>
        <taxon>Hexapoda</taxon>
        <taxon>Insecta</taxon>
        <taxon>Pterygota</taxon>
        <taxon>Neoptera</taxon>
        <taxon>Endopterygota</taxon>
        <taxon>Lepidoptera</taxon>
        <taxon>Glossata</taxon>
        <taxon>Ditrysia</taxon>
        <taxon>Papilionoidea</taxon>
        <taxon>Papilionidae</taxon>
        <taxon>Parnassiinae</taxon>
        <taxon>Parnassini</taxon>
        <taxon>Parnassius</taxon>
        <taxon>Parnassius</taxon>
    </lineage>
</organism>
<evidence type="ECO:0000256" key="1">
    <source>
        <dbReference type="SAM" id="MobiDB-lite"/>
    </source>
</evidence>
<name>A0A8S3WGF5_PARAO</name>
<gene>
    <name evidence="3" type="ORF">PAPOLLO_LOCUS5994</name>
</gene>
<evidence type="ECO:0000313" key="4">
    <source>
        <dbReference type="Proteomes" id="UP000691718"/>
    </source>
</evidence>
<feature type="compositionally biased region" description="Basic residues" evidence="1">
    <location>
        <begin position="282"/>
        <end position="295"/>
    </location>
</feature>
<feature type="signal peptide" evidence="2">
    <location>
        <begin position="1"/>
        <end position="20"/>
    </location>
</feature>
<sequence>MDIKGVMLLIITLISEVVLSAVNIENVPTYPKIYQNPLILGATTQNSNGNFNQRQLLLIQRNKNGTQGIYPQAQHLLTNPQLSYLPDQNIKDSNYRPRNDGGVQNIHYTNLKPLSAIDFEIPVNEFKHTLNSPRGYYLSQAGVERRRIDTAIQPSVQYFNQEGLKNNGYNPNNENVPKFQSVKFKIKPDFTLPLGFINTKRNDISLEQQQIPRVPNVKNNNQEIRNNPSAINTGNQNERNINPNQNHLFQTGSGYLAHENKLNALQILNNQPKESRPGNNTTKKKLSTRKSDHNKRYKVIHNNGTVEYYDDFYVILEKYPNIKIANNILYSQITQNMKFNKLPSNILKDHADIFLQYKNEQAYQKPPKPVEEKALLKTIVNKTPEKPFVPQLSSLKLKQNTQAQPSMLENDKKNIVTTNALAKGSENTYISSFKTEHIATPKVGNEVQLLVHRLDDAVEQPVTHALSNNHHPEVSLLQSAPNVLFESSKSKNTTGIKNYSKQNSNITKPITISSVLNDNKNKNMTSAVQLDTKTNVEKSPLVNITSGLSKNQTEYNTNLYKENIFDPIRTVNLTTPECFDENFSIKQNVTESKSEHPDNTENVNSTEDSINNKDDQDKDYLSLSKPQMWLRTTDPDFWKKLIDDNDAYSFVYIFDIQSQSKVEKDTKTTIYPNGTVMEEITETIWENGDGDQPKVFKTVKVTYPDDEKKGQEYVIFLYNMFM</sequence>
<feature type="chain" id="PRO_5035871590" evidence="2">
    <location>
        <begin position="21"/>
        <end position="722"/>
    </location>
</feature>
<feature type="compositionally biased region" description="Basic and acidic residues" evidence="1">
    <location>
        <begin position="610"/>
        <end position="619"/>
    </location>
</feature>